<evidence type="ECO:0000256" key="8">
    <source>
        <dbReference type="PROSITE-ProRule" id="PRU00278"/>
    </source>
</evidence>
<dbReference type="GO" id="GO:0003755">
    <property type="term" value="F:peptidyl-prolyl cis-trans isomerase activity"/>
    <property type="evidence" value="ECO:0007669"/>
    <property type="project" value="UniProtKB-UniRule"/>
</dbReference>
<evidence type="ECO:0000259" key="11">
    <source>
        <dbReference type="PROSITE" id="PS50198"/>
    </source>
</evidence>
<gene>
    <name evidence="7" type="primary">prsA</name>
    <name evidence="12" type="ORF">A6K76_13400</name>
</gene>
<keyword evidence="7 10" id="KW-0732">Signal</keyword>
<dbReference type="PANTHER" id="PTHR47245:SF2">
    <property type="entry name" value="PEPTIDYL-PROLYL CIS-TRANS ISOMERASE HP_0175-RELATED"/>
    <property type="match status" value="1"/>
</dbReference>
<proteinExistence type="inferred from homology"/>
<keyword evidence="13" id="KW-1185">Reference proteome</keyword>
<keyword evidence="5 7" id="KW-0564">Palmitate</keyword>
<dbReference type="Gene3D" id="3.10.50.40">
    <property type="match status" value="1"/>
</dbReference>
<dbReference type="GO" id="GO:0005886">
    <property type="term" value="C:plasma membrane"/>
    <property type="evidence" value="ECO:0007669"/>
    <property type="project" value="UniProtKB-SubCell"/>
</dbReference>
<dbReference type="SUPFAM" id="SSF109998">
    <property type="entry name" value="Triger factor/SurA peptide-binding domain-like"/>
    <property type="match status" value="1"/>
</dbReference>
<evidence type="ECO:0000256" key="3">
    <source>
        <dbReference type="ARBA" id="ARBA00022475"/>
    </source>
</evidence>
<sequence length="325" mass="36500">MKLKKMFRYVALPTALAAMLAGCSGDKVENEVLATIGDTEILYTDLADQLIELQGKDTLETMITNEIVKQEAAKAKVEVSEEDIEEEYKNYINYYGGEESFNSMLQMYGMSADDVRKDIENSLLTEKVIASTIEVKDEELKTYFDENAANYETSAEVAAKHILVATEEEAKKALERLNAGEEWDKLAAELSTDTSNKDKGGDLGFFGEGVMVEEFTKVAFAQEVGTISAPVKTEYGFHIINVYDKKEAVAAVFEDVKDKVKDDYVYAKVSEQFATWMEDKKKEYKVENTLAADEEKTDESAEKTDEEKTDDSAEKTDEETTEEEK</sequence>
<evidence type="ECO:0000256" key="9">
    <source>
        <dbReference type="SAM" id="MobiDB-lite"/>
    </source>
</evidence>
<dbReference type="InterPro" id="IPR023059">
    <property type="entry name" value="Foldase_PrsA"/>
</dbReference>
<dbReference type="SUPFAM" id="SSF54534">
    <property type="entry name" value="FKBP-like"/>
    <property type="match status" value="1"/>
</dbReference>
<evidence type="ECO:0000313" key="13">
    <source>
        <dbReference type="Proteomes" id="UP000093482"/>
    </source>
</evidence>
<keyword evidence="7 8" id="KW-0697">Rotamase</keyword>
<comment type="subcellular location">
    <subcellularLocation>
        <location evidence="1 7">Cell membrane</location>
        <topology evidence="1 7">Lipid-anchor</topology>
    </subcellularLocation>
</comment>
<evidence type="ECO:0000256" key="10">
    <source>
        <dbReference type="SAM" id="SignalP"/>
    </source>
</evidence>
<organism evidence="12 13">
    <name type="scientific">Caryophanon latum</name>
    <dbReference type="NCBI Taxonomy" id="33977"/>
    <lineage>
        <taxon>Bacteria</taxon>
        <taxon>Bacillati</taxon>
        <taxon>Bacillota</taxon>
        <taxon>Bacilli</taxon>
        <taxon>Bacillales</taxon>
        <taxon>Caryophanaceae</taxon>
        <taxon>Caryophanon</taxon>
    </lineage>
</organism>
<evidence type="ECO:0000256" key="7">
    <source>
        <dbReference type="HAMAP-Rule" id="MF_01145"/>
    </source>
</evidence>
<evidence type="ECO:0000313" key="12">
    <source>
        <dbReference type="EMBL" id="OCS88942.1"/>
    </source>
</evidence>
<evidence type="ECO:0000256" key="4">
    <source>
        <dbReference type="ARBA" id="ARBA00023136"/>
    </source>
</evidence>
<evidence type="ECO:0000256" key="1">
    <source>
        <dbReference type="ARBA" id="ARBA00004193"/>
    </source>
</evidence>
<dbReference type="InterPro" id="IPR046357">
    <property type="entry name" value="PPIase_dom_sf"/>
</dbReference>
<accession>A0A1C0YP64</accession>
<evidence type="ECO:0000256" key="6">
    <source>
        <dbReference type="ARBA" id="ARBA00023288"/>
    </source>
</evidence>
<feature type="domain" description="PpiC" evidence="11">
    <location>
        <begin position="154"/>
        <end position="244"/>
    </location>
</feature>
<dbReference type="Pfam" id="PF13624">
    <property type="entry name" value="SurA_N_3"/>
    <property type="match status" value="1"/>
</dbReference>
<feature type="compositionally biased region" description="Acidic residues" evidence="9">
    <location>
        <begin position="316"/>
        <end position="325"/>
    </location>
</feature>
<dbReference type="Gene3D" id="1.10.4030.10">
    <property type="entry name" value="Porin chaperone SurA, peptide-binding domain"/>
    <property type="match status" value="1"/>
</dbReference>
<feature type="region of interest" description="Disordered" evidence="9">
    <location>
        <begin position="284"/>
        <end position="325"/>
    </location>
</feature>
<dbReference type="PROSITE" id="PS50198">
    <property type="entry name" value="PPIC_PPIASE_2"/>
    <property type="match status" value="1"/>
</dbReference>
<evidence type="ECO:0000256" key="2">
    <source>
        <dbReference type="ARBA" id="ARBA00006071"/>
    </source>
</evidence>
<feature type="signal peptide" evidence="10">
    <location>
        <begin position="1"/>
        <end position="17"/>
    </location>
</feature>
<comment type="function">
    <text evidence="7">Plays a major role in protein secretion by helping the post-translocational extracellular folding of several secreted proteins.</text>
</comment>
<dbReference type="InterPro" id="IPR050245">
    <property type="entry name" value="PrsA_foldase"/>
</dbReference>
<dbReference type="PANTHER" id="PTHR47245">
    <property type="entry name" value="PEPTIDYLPROLYL ISOMERASE"/>
    <property type="match status" value="1"/>
</dbReference>
<comment type="similarity">
    <text evidence="2 7">Belongs to the PrsA family.</text>
</comment>
<feature type="compositionally biased region" description="Basic and acidic residues" evidence="9">
    <location>
        <begin position="298"/>
        <end position="315"/>
    </location>
</feature>
<dbReference type="Proteomes" id="UP000093482">
    <property type="component" value="Unassembled WGS sequence"/>
</dbReference>
<dbReference type="EC" id="5.2.1.8" evidence="7"/>
<keyword evidence="3 7" id="KW-1003">Cell membrane</keyword>
<feature type="chain" id="PRO_5008883464" description="Foldase protein PrsA" evidence="10">
    <location>
        <begin position="18"/>
        <end position="325"/>
    </location>
</feature>
<dbReference type="InterPro" id="IPR027304">
    <property type="entry name" value="Trigger_fact/SurA_dom_sf"/>
</dbReference>
<keyword evidence="7 8" id="KW-0413">Isomerase</keyword>
<evidence type="ECO:0000256" key="5">
    <source>
        <dbReference type="ARBA" id="ARBA00023139"/>
    </source>
</evidence>
<dbReference type="PROSITE" id="PS51257">
    <property type="entry name" value="PROKAR_LIPOPROTEIN"/>
    <property type="match status" value="1"/>
</dbReference>
<name>A0A1C0YP64_9BACL</name>
<dbReference type="Pfam" id="PF13616">
    <property type="entry name" value="Rotamase_3"/>
    <property type="match status" value="1"/>
</dbReference>
<dbReference type="GO" id="GO:0006457">
    <property type="term" value="P:protein folding"/>
    <property type="evidence" value="ECO:0007669"/>
    <property type="project" value="UniProtKB-UniRule"/>
</dbReference>
<dbReference type="AlphaFoldDB" id="A0A1C0YP64"/>
<dbReference type="HAMAP" id="MF_01145">
    <property type="entry name" value="Foldase_PrsA"/>
    <property type="match status" value="1"/>
</dbReference>
<dbReference type="InterPro" id="IPR000297">
    <property type="entry name" value="PPIase_PpiC"/>
</dbReference>
<keyword evidence="6 7" id="KW-0449">Lipoprotein</keyword>
<reference evidence="12 13" key="1">
    <citation type="submission" date="2016-07" db="EMBL/GenBank/DDBJ databases">
        <title>Caryophanon latum genome sequencing.</title>
        <authorList>
            <person name="Verma A."/>
            <person name="Pal Y."/>
            <person name="Krishnamurthi S."/>
        </authorList>
    </citation>
    <scope>NUCLEOTIDE SEQUENCE [LARGE SCALE GENOMIC DNA]</scope>
    <source>
        <strain evidence="12 13">DSM 14151</strain>
    </source>
</reference>
<dbReference type="OrthoDB" id="14196at2"/>
<keyword evidence="4 7" id="KW-0472">Membrane</keyword>
<dbReference type="RefSeq" id="WP_066465521.1">
    <property type="nucleotide sequence ID" value="NZ_MATO01000049.1"/>
</dbReference>
<comment type="caution">
    <text evidence="12">The sequence shown here is derived from an EMBL/GenBank/DDBJ whole genome shotgun (WGS) entry which is preliminary data.</text>
</comment>
<dbReference type="EMBL" id="MATO01000049">
    <property type="protein sequence ID" value="OCS88942.1"/>
    <property type="molecule type" value="Genomic_DNA"/>
</dbReference>
<comment type="catalytic activity">
    <reaction evidence="7">
        <text>[protein]-peptidylproline (omega=180) = [protein]-peptidylproline (omega=0)</text>
        <dbReference type="Rhea" id="RHEA:16237"/>
        <dbReference type="Rhea" id="RHEA-COMP:10747"/>
        <dbReference type="Rhea" id="RHEA-COMP:10748"/>
        <dbReference type="ChEBI" id="CHEBI:83833"/>
        <dbReference type="ChEBI" id="CHEBI:83834"/>
        <dbReference type="EC" id="5.2.1.8"/>
    </reaction>
</comment>
<protein>
    <recommendedName>
        <fullName evidence="7">Foldase protein PrsA</fullName>
        <ecNumber evidence="7">5.2.1.8</ecNumber>
    </recommendedName>
</protein>